<dbReference type="GO" id="GO:0009239">
    <property type="term" value="P:enterobactin biosynthetic process"/>
    <property type="evidence" value="ECO:0007669"/>
    <property type="project" value="TreeGrafter"/>
</dbReference>
<dbReference type="Gene3D" id="1.10.1200.10">
    <property type="entry name" value="ACP-like"/>
    <property type="match status" value="1"/>
</dbReference>
<dbReference type="SUPFAM" id="SSF47336">
    <property type="entry name" value="ACP-like"/>
    <property type="match status" value="2"/>
</dbReference>
<evidence type="ECO:0000256" key="3">
    <source>
        <dbReference type="ARBA" id="ARBA00022553"/>
    </source>
</evidence>
<dbReference type="Gene3D" id="3.40.50.12780">
    <property type="entry name" value="N-terminal domain of ligase-like"/>
    <property type="match status" value="1"/>
</dbReference>
<dbReference type="Gene3D" id="2.30.38.10">
    <property type="entry name" value="Luciferase, Domain 3"/>
    <property type="match status" value="1"/>
</dbReference>
<feature type="domain" description="Carrier" evidence="4">
    <location>
        <begin position="1962"/>
        <end position="2037"/>
    </location>
</feature>
<dbReference type="SMART" id="SM00824">
    <property type="entry name" value="PKS_TE"/>
    <property type="match status" value="1"/>
</dbReference>
<dbReference type="Proteomes" id="UP000249341">
    <property type="component" value="Unassembled WGS sequence"/>
</dbReference>
<accession>A0A327ZJT6</accession>
<dbReference type="InterPro" id="IPR020802">
    <property type="entry name" value="TesA-like"/>
</dbReference>
<dbReference type="GO" id="GO:0005829">
    <property type="term" value="C:cytosol"/>
    <property type="evidence" value="ECO:0007669"/>
    <property type="project" value="TreeGrafter"/>
</dbReference>
<dbReference type="Gene3D" id="3.40.50.1820">
    <property type="entry name" value="alpha/beta hydrolase"/>
    <property type="match status" value="1"/>
</dbReference>
<dbReference type="Pfam" id="PF00975">
    <property type="entry name" value="Thioesterase"/>
    <property type="match status" value="1"/>
</dbReference>
<evidence type="ECO:0000259" key="4">
    <source>
        <dbReference type="PROSITE" id="PS50075"/>
    </source>
</evidence>
<gene>
    <name evidence="5" type="ORF">B0I29_10139</name>
</gene>
<dbReference type="InterPro" id="IPR001242">
    <property type="entry name" value="Condensation_dom"/>
</dbReference>
<dbReference type="PANTHER" id="PTHR45527:SF1">
    <property type="entry name" value="FATTY ACID SYNTHASE"/>
    <property type="match status" value="1"/>
</dbReference>
<dbReference type="GO" id="GO:0043041">
    <property type="term" value="P:amino acid activation for nonribosomal peptide biosynthetic process"/>
    <property type="evidence" value="ECO:0007669"/>
    <property type="project" value="TreeGrafter"/>
</dbReference>
<dbReference type="InterPro" id="IPR020806">
    <property type="entry name" value="PKS_PP-bd"/>
</dbReference>
<dbReference type="InterPro" id="IPR025110">
    <property type="entry name" value="AMP-bd_C"/>
</dbReference>
<dbReference type="PROSITE" id="PS50075">
    <property type="entry name" value="CARRIER"/>
    <property type="match status" value="2"/>
</dbReference>
<dbReference type="PROSITE" id="PS00012">
    <property type="entry name" value="PHOSPHOPANTETHEINE"/>
    <property type="match status" value="1"/>
</dbReference>
<dbReference type="SUPFAM" id="SSF52777">
    <property type="entry name" value="CoA-dependent acyltransferases"/>
    <property type="match status" value="4"/>
</dbReference>
<keyword evidence="6" id="KW-1185">Reference proteome</keyword>
<dbReference type="FunFam" id="1.10.1200.10:FF:000005">
    <property type="entry name" value="Nonribosomal peptide synthetase 1"/>
    <property type="match status" value="1"/>
</dbReference>
<dbReference type="GO" id="GO:0072330">
    <property type="term" value="P:monocarboxylic acid biosynthetic process"/>
    <property type="evidence" value="ECO:0007669"/>
    <property type="project" value="UniProtKB-ARBA"/>
</dbReference>
<dbReference type="Gene3D" id="3.40.50.980">
    <property type="match status" value="2"/>
</dbReference>
<dbReference type="InterPro" id="IPR020845">
    <property type="entry name" value="AMP-binding_CS"/>
</dbReference>
<dbReference type="GO" id="GO:0009366">
    <property type="term" value="C:enterobactin synthetase complex"/>
    <property type="evidence" value="ECO:0007669"/>
    <property type="project" value="TreeGrafter"/>
</dbReference>
<comment type="cofactor">
    <cofactor evidence="1">
        <name>pantetheine 4'-phosphate</name>
        <dbReference type="ChEBI" id="CHEBI:47942"/>
    </cofactor>
</comment>
<dbReference type="Gene3D" id="3.30.559.30">
    <property type="entry name" value="Nonribosomal peptide synthetase, condensation domain"/>
    <property type="match status" value="2"/>
</dbReference>
<dbReference type="NCBIfam" id="TIGR01733">
    <property type="entry name" value="AA-adenyl-dom"/>
    <property type="match status" value="2"/>
</dbReference>
<dbReference type="InterPro" id="IPR009081">
    <property type="entry name" value="PP-bd_ACP"/>
</dbReference>
<name>A0A327ZJT6_9ACTN</name>
<evidence type="ECO:0000313" key="5">
    <source>
        <dbReference type="EMBL" id="RAK42909.1"/>
    </source>
</evidence>
<dbReference type="Gene3D" id="3.30.559.10">
    <property type="entry name" value="Chloramphenicol acetyltransferase-like domain"/>
    <property type="match status" value="2"/>
</dbReference>
<dbReference type="SUPFAM" id="SSF56801">
    <property type="entry name" value="Acetyl-CoA synthetase-like"/>
    <property type="match status" value="2"/>
</dbReference>
<comment type="caution">
    <text evidence="5">The sequence shown here is derived from an EMBL/GenBank/DDBJ whole genome shotgun (WGS) entry which is preliminary data.</text>
</comment>
<dbReference type="InterPro" id="IPR042099">
    <property type="entry name" value="ANL_N_sf"/>
</dbReference>
<dbReference type="PROSITE" id="PS00455">
    <property type="entry name" value="AMP_BINDING"/>
    <property type="match status" value="2"/>
</dbReference>
<dbReference type="GO" id="GO:0008610">
    <property type="term" value="P:lipid biosynthetic process"/>
    <property type="evidence" value="ECO:0007669"/>
    <property type="project" value="UniProtKB-ARBA"/>
</dbReference>
<dbReference type="InterPro" id="IPR000873">
    <property type="entry name" value="AMP-dep_synth/lig_dom"/>
</dbReference>
<dbReference type="Pfam" id="PF00501">
    <property type="entry name" value="AMP-binding"/>
    <property type="match status" value="2"/>
</dbReference>
<dbReference type="SUPFAM" id="SSF53474">
    <property type="entry name" value="alpha/beta-Hydrolases"/>
    <property type="match status" value="1"/>
</dbReference>
<dbReference type="GO" id="GO:0031177">
    <property type="term" value="F:phosphopantetheine binding"/>
    <property type="evidence" value="ECO:0007669"/>
    <property type="project" value="InterPro"/>
</dbReference>
<dbReference type="InterPro" id="IPR029058">
    <property type="entry name" value="AB_hydrolase_fold"/>
</dbReference>
<proteinExistence type="predicted"/>
<keyword evidence="3" id="KW-0597">Phosphoprotein</keyword>
<keyword evidence="2" id="KW-0596">Phosphopantetheine</keyword>
<dbReference type="FunFam" id="1.10.1200.10:FF:000016">
    <property type="entry name" value="Non-ribosomal peptide synthase"/>
    <property type="match status" value="1"/>
</dbReference>
<feature type="domain" description="Carrier" evidence="4">
    <location>
        <begin position="949"/>
        <end position="1024"/>
    </location>
</feature>
<dbReference type="InterPro" id="IPR045851">
    <property type="entry name" value="AMP-bd_C_sf"/>
</dbReference>
<reference evidence="5 6" key="1">
    <citation type="submission" date="2018-06" db="EMBL/GenBank/DDBJ databases">
        <title>Genomic Encyclopedia of Type Strains, Phase III (KMG-III): the genomes of soil and plant-associated and newly described type strains.</title>
        <authorList>
            <person name="Whitman W."/>
        </authorList>
    </citation>
    <scope>NUCLEOTIDE SEQUENCE [LARGE SCALE GENOMIC DNA]</scope>
    <source>
        <strain evidence="5 6">CGMCC 4.7090</strain>
    </source>
</reference>
<dbReference type="Pfam" id="PF00668">
    <property type="entry name" value="Condensation"/>
    <property type="match status" value="2"/>
</dbReference>
<dbReference type="PANTHER" id="PTHR45527">
    <property type="entry name" value="NONRIBOSOMAL PEPTIDE SYNTHETASE"/>
    <property type="match status" value="1"/>
</dbReference>
<dbReference type="EMBL" id="QLMJ01000001">
    <property type="protein sequence ID" value="RAK42909.1"/>
    <property type="molecule type" value="Genomic_DNA"/>
</dbReference>
<dbReference type="InterPro" id="IPR036736">
    <property type="entry name" value="ACP-like_sf"/>
</dbReference>
<dbReference type="GO" id="GO:0047527">
    <property type="term" value="F:2,3-dihydroxybenzoate-serine ligase activity"/>
    <property type="evidence" value="ECO:0007669"/>
    <property type="project" value="TreeGrafter"/>
</dbReference>
<sequence>MEPRELMAGQRGIWYAQQLDPENTIFNAGEYGEILGQIDVVAFVTALRQAIDEAQALHARFVSHDGGVWQDLSRRADWKLHRIDVTEEKDPRGAAEHWMWADMRRPVDLAAGPLFTQALFTAGPDRYFWYARCHHIAVDGFSSPIVFARTVALYNAARTGAAPEIGPLAPVETLIDNERAYRNSPAFDDDRRYWAARFPSGVSPVSWSDVSAPGKPRWFRRHREPVAPERAKQLRAAARRLRTTLSVTMIAATAAYTHRLTGAGEIVLGVPVLGRSGSAELGVPAMKANILPIRIEVRPQMTTAELVREVSGTVRQALRHQRYRYEDISRDLRLSGGSRLFGPSVNVMAFDVDLRLGDAAIVARNLSNGPVDDLTVSVYDRGGDAGFEITFDANPQMYTDEETTAHAQRFMAMLDGIVSADPGTAVRELDLFGPGERHRVLVAWNDTATPAEAGTVPELFQTQVRQTPDAVAVSQHGTTLTYAGLDRRTDRLARHLTGCGAGPERPVAVLASRTPDLVVALLAALKAGAPYVPLDPAHPAARIAATIGRAAPAVLLTDHEPAPDVAAALAGARVVRLDEPLDDPTPGELRVGDPDNAAYITFTSGSTGRPKGVVVTHRNLVNLLTASRSFAPLGASDRLVAVTTVAFDIANLELLAPLVSGAQVVLADAGTVRDPHLLAELLTSSAATVLQATPAAWQALAATAPQVLPGLRKLVGGEALPAVLAETLRDLGGEVVNLYGPTETTIWSTAAPLDKEQAGTPSIGRPIDNTAAYVLDAALNPVPPGVVGELYLAGAGLARGYHREPGLTASRFVANPFGPPGSRLYRTGDTARWNTGGTLHFTGRTDHQIKLRGFRIEPAEIENVLLRHPGVRQVVVVAHDNTTLVAYVTTRAGETAEPGDLIAHAAGYLPHYMVPATVVLLDELPMTANRKVDRLALPAPRLAGVSGRAPRDEHERALCALFAETLALPAVGLDDDFFALGGHSLLATQLDNRIQAALGTRAGIRAIFDHPTPAGLSAYLRKVRDREVAPEMSPRPARIPLSPAQYRMWFLDQLDGPSATQHIAFALRLTGTLDDAALLEALAGIVGRHEVLRTVLPVTGGEPEQRILDAAPVMTVVTVAESGLPGVLSAVADQPFDLATQTPLRVALFRIAPRTHVLLVVLHHIAGDGWSLHNLAGELAAGYAARVDGRSPHLPDLPIQYADHARWQQAGIDADRLAFWRDALHGLPELLSLPVDRPRAARTSYRGDAVPFTLTAAEHRRLHSLAREHQVSLFMVFQAGLAVLLGRLAGTDDVAIGTPVAGRGDARLEPLIGLFVNTLVLRTDLSGNPTLSELLSRVRATSLAAYAHQDVPFERLVEELAPQRSLSRHPLFQVMLVVDNERPRLELTGLAVEDVPVAGRPTRFDLTVTLTEHDDGVSGAFHFAADLFDRATIEAFTGMFTRILAAGPQTRVQDISLGAPPVVEPTSVGDVLPELLPVLFERQVRGTPGNTALVSETGELTYEQLNARANRLARLLVAHGAGPERIVALAVPRSAETIVALLAVAKTGAAYLPIDTGYPAARIAAMLGAAEPVCVVGTAAAGTYPVVAPDDARAGRYPDHDVSDADRIAPLLPEHPAYVIFTSGSTGRPKGVQVTHTGISNLVATQIERLDVDASSRILQSASLSFDAASGEIFRALLSGAALVLPPPGANPADGPARSIREYGVTHALVPPAVLATLPAGALDGLRTLSVGGEASPPALARPWAQGRRMVNGYGPAEATIAASYYQVRPEDAGSPQPALPIGTAVRGARLYVLDRWLRPLPAGAAGELYIAGPGLARGYLRQPGLTAERFVACPFGQPGERMYRTGDLVRINASGDLEFLGRVDEQVQLRGIRVEPGEIEAVLMRHPSVQRAAVVVHDGHRLVAYVVGEVSEASVREFASTELPDYLVPGEVVRLDHLPLTPNGKLDRRALAAPSPAHTRAARTLHEQVLCGLYAEILGVDEVGADDSFFALGGHSLTAVRLVARIREVLRVDVSVRALFEAPRVADLAVRLGTSPAGEAVQVVLPLNPAPHGRPLFCVHPAGGLAWGYARLLAHLPADLPVYGLQARGLGTDEPIPSSVEQIAEDYADQIRAVQPDGPYRLLGWSFGGILAQAVAVRLQRLGAEVELLALIDTHPRVRSAAEAAPVTDLAGVLGIPAGATTPAELLARLRALDHPLRDLPDRAFIAMYQDCLTARIVRLTHTPQTFHGDVLTFTATRDAPEQPHDWSTSVTGRVADTPIDCGHHEILTGAYLATVMGVVRADLEQLA</sequence>
<evidence type="ECO:0000256" key="2">
    <source>
        <dbReference type="ARBA" id="ARBA00022450"/>
    </source>
</evidence>
<dbReference type="InterPro" id="IPR010071">
    <property type="entry name" value="AA_adenyl_dom"/>
</dbReference>
<evidence type="ECO:0000313" key="6">
    <source>
        <dbReference type="Proteomes" id="UP000249341"/>
    </source>
</evidence>
<protein>
    <submittedName>
        <fullName evidence="5">Nonribosomal peptide synthetase DhbF</fullName>
    </submittedName>
</protein>
<dbReference type="RefSeq" id="WP_111646743.1">
    <property type="nucleotide sequence ID" value="NZ_JACHWI010000001.1"/>
</dbReference>
<dbReference type="FunFam" id="3.40.50.980:FF:000001">
    <property type="entry name" value="Non-ribosomal peptide synthetase"/>
    <property type="match status" value="1"/>
</dbReference>
<evidence type="ECO:0000256" key="1">
    <source>
        <dbReference type="ARBA" id="ARBA00001957"/>
    </source>
</evidence>
<dbReference type="InterPro" id="IPR023213">
    <property type="entry name" value="CAT-like_dom_sf"/>
</dbReference>
<dbReference type="CDD" id="cd19540">
    <property type="entry name" value="LCL_NRPS-like"/>
    <property type="match status" value="1"/>
</dbReference>
<dbReference type="SMART" id="SM00823">
    <property type="entry name" value="PKS_PP"/>
    <property type="match status" value="2"/>
</dbReference>
<dbReference type="OrthoDB" id="5476914at2"/>
<dbReference type="FunFam" id="2.30.38.10:FF:000001">
    <property type="entry name" value="Non-ribosomal peptide synthetase PvdI"/>
    <property type="match status" value="2"/>
</dbReference>
<dbReference type="Gene3D" id="3.30.300.30">
    <property type="match status" value="2"/>
</dbReference>
<dbReference type="InterPro" id="IPR001031">
    <property type="entry name" value="Thioesterase"/>
</dbReference>
<dbReference type="Pfam" id="PF13193">
    <property type="entry name" value="AMP-binding_C"/>
    <property type="match status" value="2"/>
</dbReference>
<dbReference type="FunFam" id="3.40.50.12780:FF:000012">
    <property type="entry name" value="Non-ribosomal peptide synthetase"/>
    <property type="match status" value="2"/>
</dbReference>
<dbReference type="Pfam" id="PF00550">
    <property type="entry name" value="PP-binding"/>
    <property type="match status" value="2"/>
</dbReference>
<dbReference type="InterPro" id="IPR006162">
    <property type="entry name" value="Ppantetheine_attach_site"/>
</dbReference>
<organism evidence="5 6">
    <name type="scientific">Actinoplanes lutulentus</name>
    <dbReference type="NCBI Taxonomy" id="1287878"/>
    <lineage>
        <taxon>Bacteria</taxon>
        <taxon>Bacillati</taxon>
        <taxon>Actinomycetota</taxon>
        <taxon>Actinomycetes</taxon>
        <taxon>Micromonosporales</taxon>
        <taxon>Micromonosporaceae</taxon>
        <taxon>Actinoplanes</taxon>
    </lineage>
</organism>